<reference evidence="6" key="1">
    <citation type="submission" date="2020-11" db="EMBL/GenBank/DDBJ databases">
        <authorList>
            <consortium name="DOE Joint Genome Institute"/>
            <person name="Ahrendt S."/>
            <person name="Riley R."/>
            <person name="Andreopoulos W."/>
            <person name="LaButti K."/>
            <person name="Pangilinan J."/>
            <person name="Ruiz-duenas F.J."/>
            <person name="Barrasa J.M."/>
            <person name="Sanchez-Garcia M."/>
            <person name="Camarero S."/>
            <person name="Miyauchi S."/>
            <person name="Serrano A."/>
            <person name="Linde D."/>
            <person name="Babiker R."/>
            <person name="Drula E."/>
            <person name="Ayuso-Fernandez I."/>
            <person name="Pacheco R."/>
            <person name="Padilla G."/>
            <person name="Ferreira P."/>
            <person name="Barriuso J."/>
            <person name="Kellner H."/>
            <person name="Castanera R."/>
            <person name="Alfaro M."/>
            <person name="Ramirez L."/>
            <person name="Pisabarro A.G."/>
            <person name="Kuo A."/>
            <person name="Tritt A."/>
            <person name="Lipzen A."/>
            <person name="He G."/>
            <person name="Yan M."/>
            <person name="Ng V."/>
            <person name="Cullen D."/>
            <person name="Martin F."/>
            <person name="Rosso M.-N."/>
            <person name="Henrissat B."/>
            <person name="Hibbett D."/>
            <person name="Martinez A.T."/>
            <person name="Grigoriev I.V."/>
        </authorList>
    </citation>
    <scope>NUCLEOTIDE SEQUENCE</scope>
    <source>
        <strain evidence="6">AH 44721</strain>
    </source>
</reference>
<dbReference type="InterPro" id="IPR009072">
    <property type="entry name" value="Histone-fold"/>
</dbReference>
<evidence type="ECO:0000313" key="6">
    <source>
        <dbReference type="EMBL" id="KAF8867593.1"/>
    </source>
</evidence>
<organism evidence="6 7">
    <name type="scientific">Gymnopilus junonius</name>
    <name type="common">Spectacular rustgill mushroom</name>
    <name type="synonym">Gymnopilus spectabilis subsp. junonius</name>
    <dbReference type="NCBI Taxonomy" id="109634"/>
    <lineage>
        <taxon>Eukaryota</taxon>
        <taxon>Fungi</taxon>
        <taxon>Dikarya</taxon>
        <taxon>Basidiomycota</taxon>
        <taxon>Agaricomycotina</taxon>
        <taxon>Agaricomycetes</taxon>
        <taxon>Agaricomycetidae</taxon>
        <taxon>Agaricales</taxon>
        <taxon>Agaricineae</taxon>
        <taxon>Hymenogastraceae</taxon>
        <taxon>Gymnopilus</taxon>
    </lineage>
</organism>
<keyword evidence="4" id="KW-0238">DNA-binding</keyword>
<dbReference type="Pfam" id="PF00125">
    <property type="entry name" value="Histone"/>
    <property type="match status" value="1"/>
</dbReference>
<evidence type="ECO:0000256" key="3">
    <source>
        <dbReference type="ARBA" id="ARBA00022454"/>
    </source>
</evidence>
<comment type="caution">
    <text evidence="6">The sequence shown here is derived from an EMBL/GenBank/DDBJ whole genome shotgun (WGS) entry which is preliminary data.</text>
</comment>
<evidence type="ECO:0000256" key="1">
    <source>
        <dbReference type="ARBA" id="ARBA00004286"/>
    </source>
</evidence>
<comment type="subcellular location">
    <subcellularLocation>
        <location evidence="1">Chromosome</location>
    </subcellularLocation>
</comment>
<evidence type="ECO:0000313" key="7">
    <source>
        <dbReference type="Proteomes" id="UP000724874"/>
    </source>
</evidence>
<proteinExistence type="inferred from homology"/>
<protein>
    <submittedName>
        <fullName evidence="6">Histone-fold-containing protein</fullName>
    </submittedName>
</protein>
<keyword evidence="3" id="KW-0158">Chromosome</keyword>
<feature type="non-terminal residue" evidence="6">
    <location>
        <position position="1"/>
    </location>
</feature>
<feature type="domain" description="Core Histone H2A/H2B/H3" evidence="5">
    <location>
        <begin position="2"/>
        <end position="89"/>
    </location>
</feature>
<gene>
    <name evidence="6" type="ORF">CPB84DRAFT_1662664</name>
</gene>
<name>A0A9P5N8C9_GYMJU</name>
<dbReference type="GO" id="GO:0003677">
    <property type="term" value="F:DNA binding"/>
    <property type="evidence" value="ECO:0007669"/>
    <property type="project" value="InterPro"/>
</dbReference>
<keyword evidence="7" id="KW-1185">Reference proteome</keyword>
<dbReference type="SMART" id="SM00428">
    <property type="entry name" value="H3"/>
    <property type="match status" value="1"/>
</dbReference>
<dbReference type="InterPro" id="IPR007125">
    <property type="entry name" value="H2A/H2B/H3"/>
</dbReference>
<dbReference type="Gene3D" id="1.10.20.10">
    <property type="entry name" value="Histone, subunit A"/>
    <property type="match status" value="1"/>
</dbReference>
<dbReference type="GO" id="GO:0030527">
    <property type="term" value="F:structural constituent of chromatin"/>
    <property type="evidence" value="ECO:0007669"/>
    <property type="project" value="InterPro"/>
</dbReference>
<dbReference type="EMBL" id="JADNYJ010001023">
    <property type="protein sequence ID" value="KAF8867593.1"/>
    <property type="molecule type" value="Genomic_DNA"/>
</dbReference>
<comment type="similarity">
    <text evidence="2">Belongs to the histone H3 family.</text>
</comment>
<accession>A0A9P5N8C9</accession>
<dbReference type="GO" id="GO:0000786">
    <property type="term" value="C:nucleosome"/>
    <property type="evidence" value="ECO:0007669"/>
    <property type="project" value="UniProtKB-KW"/>
</dbReference>
<dbReference type="OrthoDB" id="842664at2759"/>
<dbReference type="GO" id="GO:0046982">
    <property type="term" value="F:protein heterodimerization activity"/>
    <property type="evidence" value="ECO:0007669"/>
    <property type="project" value="InterPro"/>
</dbReference>
<dbReference type="PANTHER" id="PTHR45810">
    <property type="entry name" value="HISTONE H3.2"/>
    <property type="match status" value="1"/>
</dbReference>
<dbReference type="AlphaFoldDB" id="A0A9P5N8C9"/>
<feature type="non-terminal residue" evidence="6">
    <location>
        <position position="91"/>
    </location>
</feature>
<dbReference type="Proteomes" id="UP000724874">
    <property type="component" value="Unassembled WGS sequence"/>
</dbReference>
<dbReference type="PANTHER" id="PTHR45810:SF1">
    <property type="entry name" value="HISTONE H3-LIKE CENTROMERIC PROTEIN A"/>
    <property type="match status" value="1"/>
</dbReference>
<evidence type="ECO:0000256" key="2">
    <source>
        <dbReference type="ARBA" id="ARBA00010343"/>
    </source>
</evidence>
<evidence type="ECO:0000256" key="4">
    <source>
        <dbReference type="ARBA" id="ARBA00023269"/>
    </source>
</evidence>
<sequence length="91" mass="10263">RPGTVALREIRRFQASTALLIPKGPFQRLVREITSLFKLGARFRPNAMDIIQEAAEAHLVEIFGYSNAETAHAKRKTLQSKDLVLAYKLRG</sequence>
<dbReference type="CDD" id="cd22911">
    <property type="entry name" value="HFD_H3"/>
    <property type="match status" value="1"/>
</dbReference>
<evidence type="ECO:0000259" key="5">
    <source>
        <dbReference type="Pfam" id="PF00125"/>
    </source>
</evidence>
<dbReference type="PROSITE" id="PS00959">
    <property type="entry name" value="HISTONE_H3_2"/>
    <property type="match status" value="1"/>
</dbReference>
<dbReference type="PRINTS" id="PR00622">
    <property type="entry name" value="HISTONEH3"/>
</dbReference>
<dbReference type="SUPFAM" id="SSF47113">
    <property type="entry name" value="Histone-fold"/>
    <property type="match status" value="1"/>
</dbReference>
<keyword evidence="4" id="KW-0544">Nucleosome core</keyword>
<dbReference type="InterPro" id="IPR000164">
    <property type="entry name" value="Histone_H3/CENP-A"/>
</dbReference>